<dbReference type="InterPro" id="IPR036721">
    <property type="entry name" value="RCK_C_sf"/>
</dbReference>
<keyword evidence="5" id="KW-1003">Cell membrane</keyword>
<evidence type="ECO:0000256" key="6">
    <source>
        <dbReference type="ARBA" id="ARBA00022538"/>
    </source>
</evidence>
<dbReference type="GO" id="GO:1902600">
    <property type="term" value="P:proton transmembrane transport"/>
    <property type="evidence" value="ECO:0007669"/>
    <property type="project" value="InterPro"/>
</dbReference>
<feature type="transmembrane region" description="Helical" evidence="13">
    <location>
        <begin position="295"/>
        <end position="320"/>
    </location>
</feature>
<keyword evidence="17" id="KW-1185">Reference proteome</keyword>
<reference evidence="16 17" key="1">
    <citation type="submission" date="2017-06" db="EMBL/GenBank/DDBJ databases">
        <authorList>
            <person name="Kim H.J."/>
            <person name="Triplett B.A."/>
        </authorList>
    </citation>
    <scope>NUCLEOTIDE SEQUENCE [LARGE SCALE GENOMIC DNA]</scope>
    <source>
        <strain evidence="16 17">DSM 8800</strain>
    </source>
</reference>
<organism evidence="16 17">
    <name type="scientific">Halorubrum vacuolatum</name>
    <name type="common">Natronobacterium vacuolatum</name>
    <dbReference type="NCBI Taxonomy" id="63740"/>
    <lineage>
        <taxon>Archaea</taxon>
        <taxon>Methanobacteriati</taxon>
        <taxon>Methanobacteriota</taxon>
        <taxon>Stenosarchaea group</taxon>
        <taxon>Halobacteria</taxon>
        <taxon>Halobacteriales</taxon>
        <taxon>Haloferacaceae</taxon>
        <taxon>Halorubrum</taxon>
    </lineage>
</organism>
<evidence type="ECO:0000313" key="17">
    <source>
        <dbReference type="Proteomes" id="UP000198397"/>
    </source>
</evidence>
<dbReference type="EMBL" id="FZNQ01000003">
    <property type="protein sequence ID" value="SNR35413.1"/>
    <property type="molecule type" value="Genomic_DNA"/>
</dbReference>
<dbReference type="PRINTS" id="PR00335">
    <property type="entry name" value="KUPTAKETRKA"/>
</dbReference>
<dbReference type="GO" id="GO:0015297">
    <property type="term" value="F:antiporter activity"/>
    <property type="evidence" value="ECO:0007669"/>
    <property type="project" value="UniProtKB-KW"/>
</dbReference>
<dbReference type="GO" id="GO:0005886">
    <property type="term" value="C:plasma membrane"/>
    <property type="evidence" value="ECO:0007669"/>
    <property type="project" value="UniProtKB-SubCell"/>
</dbReference>
<dbReference type="Gene3D" id="3.40.50.720">
    <property type="entry name" value="NAD(P)-binding Rossmann-like Domain"/>
    <property type="match status" value="1"/>
</dbReference>
<feature type="transmembrane region" description="Helical" evidence="13">
    <location>
        <begin position="6"/>
        <end position="23"/>
    </location>
</feature>
<dbReference type="Pfam" id="PF02080">
    <property type="entry name" value="TrkA_C"/>
    <property type="match status" value="1"/>
</dbReference>
<keyword evidence="12 13" id="KW-0472">Membrane</keyword>
<evidence type="ECO:0000256" key="13">
    <source>
        <dbReference type="SAM" id="Phobius"/>
    </source>
</evidence>
<dbReference type="InterPro" id="IPR038770">
    <property type="entry name" value="Na+/solute_symporter_sf"/>
</dbReference>
<dbReference type="Proteomes" id="UP000198397">
    <property type="component" value="Unassembled WGS sequence"/>
</dbReference>
<dbReference type="PANTHER" id="PTHR32507">
    <property type="entry name" value="NA(+)/H(+) ANTIPORTER 1"/>
    <property type="match status" value="1"/>
</dbReference>
<keyword evidence="9 13" id="KW-1133">Transmembrane helix</keyword>
<evidence type="ECO:0000313" key="16">
    <source>
        <dbReference type="EMBL" id="SNR35413.1"/>
    </source>
</evidence>
<dbReference type="AlphaFoldDB" id="A0A238VNS8"/>
<sequence>MSGTLPVITAILAIGIALQVVASRVRVPSVLFLILVGVLIGPEGLGFVTAETFGDGLSTVVGLSVAIIVFEGGFHLRRDRLNEAPTTIKRMITVGALVMFLGTALAVRLFLTDDWGIAFLIGALLIATGPTVITPILQVIDVRGHVASTLEAEGILNDVTAAVLAIVVFETIVVANDPTAVPVGFLTRLVAGIGVGMVVASAVYVVLIELDAPGADAKRTVRLVTLGGAFVAYGLAESVAPETGVAAAAAAGVLLGNVDLPHRSEVEGFGRDLTLVALSFVFISLAALIEFDALLGLGIGGVAVVVAVTLVIRPVVVFISARDDAFTRNERLFVSLVGPRGIIPASVATLFAIQLEAAGEFAAAQTLAGTVFLVIFATVVLQAGLARQIAESLEIQPMKSIIIGGGRVGRALATRLENRGENVIIMDRDPAVVEGLQRDGFRAELGDGTETEDLTAAGAGNAKLLVAATSTDDGNLLCAQLARNKFDIGSVIARVNDPDNVAAFDALDVRAIDVSSAMAWTIDNEIERPTLAHWMTELGEGHDAQEVTITADTFAGRTLRQLGAEIPDGAIVAVIGRDGETFVPHGDTVLEADDRITFLGTEDAVERAVKRVHPHD</sequence>
<gene>
    <name evidence="16" type="ORF">SAMN06264855_103121</name>
</gene>
<dbReference type="RefSeq" id="WP_089383918.1">
    <property type="nucleotide sequence ID" value="NZ_FZNQ01000003.1"/>
</dbReference>
<keyword evidence="10" id="KW-0520">NAD</keyword>
<dbReference type="PANTHER" id="PTHR32507:SF0">
    <property type="entry name" value="NA(+)_H(+) ANTIPORTER 2-RELATED"/>
    <property type="match status" value="1"/>
</dbReference>
<dbReference type="SUPFAM" id="SSF116726">
    <property type="entry name" value="TrkA C-terminal domain-like"/>
    <property type="match status" value="1"/>
</dbReference>
<name>A0A238VNS8_HALVU</name>
<keyword evidence="8" id="KW-0630">Potassium</keyword>
<dbReference type="InterPro" id="IPR003148">
    <property type="entry name" value="RCK_N"/>
</dbReference>
<feature type="transmembrane region" description="Helical" evidence="13">
    <location>
        <begin position="154"/>
        <end position="173"/>
    </location>
</feature>
<evidence type="ECO:0000256" key="3">
    <source>
        <dbReference type="ARBA" id="ARBA00022448"/>
    </source>
</evidence>
<evidence type="ECO:0000256" key="12">
    <source>
        <dbReference type="ARBA" id="ARBA00023136"/>
    </source>
</evidence>
<evidence type="ECO:0000256" key="1">
    <source>
        <dbReference type="ARBA" id="ARBA00003660"/>
    </source>
</evidence>
<accession>A0A238VNS8</accession>
<dbReference type="InterPro" id="IPR006153">
    <property type="entry name" value="Cation/H_exchanger_TM"/>
</dbReference>
<feature type="transmembrane region" description="Helical" evidence="13">
    <location>
        <begin position="185"/>
        <end position="208"/>
    </location>
</feature>
<comment type="function">
    <text evidence="1">Part of a potassium transport system.</text>
</comment>
<evidence type="ECO:0000256" key="7">
    <source>
        <dbReference type="ARBA" id="ARBA00022692"/>
    </source>
</evidence>
<evidence type="ECO:0000256" key="10">
    <source>
        <dbReference type="ARBA" id="ARBA00023027"/>
    </source>
</evidence>
<dbReference type="Pfam" id="PF02254">
    <property type="entry name" value="TrkA_N"/>
    <property type="match status" value="1"/>
</dbReference>
<dbReference type="InterPro" id="IPR036291">
    <property type="entry name" value="NAD(P)-bd_dom_sf"/>
</dbReference>
<dbReference type="PROSITE" id="PS51202">
    <property type="entry name" value="RCK_C"/>
    <property type="match status" value="1"/>
</dbReference>
<feature type="transmembrane region" description="Helical" evidence="13">
    <location>
        <begin position="361"/>
        <end position="381"/>
    </location>
</feature>
<feature type="transmembrane region" description="Helical" evidence="13">
    <location>
        <begin position="117"/>
        <end position="142"/>
    </location>
</feature>
<keyword evidence="4" id="KW-0050">Antiport</keyword>
<feature type="domain" description="RCK C-terminal" evidence="15">
    <location>
        <begin position="532"/>
        <end position="614"/>
    </location>
</feature>
<dbReference type="InterPro" id="IPR006036">
    <property type="entry name" value="K_uptake_TrkA"/>
</dbReference>
<dbReference type="InterPro" id="IPR006037">
    <property type="entry name" value="RCK_C"/>
</dbReference>
<protein>
    <submittedName>
        <fullName evidence="16">Sodium/proton antiporter, CPA1 family</fullName>
    </submittedName>
</protein>
<keyword evidence="6" id="KW-0633">Potassium transport</keyword>
<dbReference type="PROSITE" id="PS51201">
    <property type="entry name" value="RCK_N"/>
    <property type="match status" value="1"/>
</dbReference>
<dbReference type="GO" id="GO:0015079">
    <property type="term" value="F:potassium ion transmembrane transporter activity"/>
    <property type="evidence" value="ECO:0007669"/>
    <property type="project" value="InterPro"/>
</dbReference>
<evidence type="ECO:0000256" key="11">
    <source>
        <dbReference type="ARBA" id="ARBA00023065"/>
    </source>
</evidence>
<dbReference type="OrthoDB" id="11709at2157"/>
<keyword evidence="3" id="KW-0813">Transport</keyword>
<feature type="transmembrane region" description="Helical" evidence="13">
    <location>
        <begin position="56"/>
        <end position="76"/>
    </location>
</feature>
<evidence type="ECO:0000259" key="14">
    <source>
        <dbReference type="PROSITE" id="PS51201"/>
    </source>
</evidence>
<proteinExistence type="predicted"/>
<evidence type="ECO:0000259" key="15">
    <source>
        <dbReference type="PROSITE" id="PS51202"/>
    </source>
</evidence>
<dbReference type="Pfam" id="PF00999">
    <property type="entry name" value="Na_H_Exchanger"/>
    <property type="match status" value="1"/>
</dbReference>
<keyword evidence="11" id="KW-0406">Ion transport</keyword>
<dbReference type="Gene3D" id="3.30.70.1450">
    <property type="entry name" value="Regulator of K+ conductance, C-terminal domain"/>
    <property type="match status" value="1"/>
</dbReference>
<evidence type="ECO:0000256" key="8">
    <source>
        <dbReference type="ARBA" id="ARBA00022958"/>
    </source>
</evidence>
<feature type="transmembrane region" description="Helical" evidence="13">
    <location>
        <begin position="332"/>
        <end position="355"/>
    </location>
</feature>
<evidence type="ECO:0000256" key="2">
    <source>
        <dbReference type="ARBA" id="ARBA00004651"/>
    </source>
</evidence>
<keyword evidence="7 13" id="KW-0812">Transmembrane</keyword>
<feature type="transmembrane region" description="Helical" evidence="13">
    <location>
        <begin position="30"/>
        <end position="50"/>
    </location>
</feature>
<feature type="transmembrane region" description="Helical" evidence="13">
    <location>
        <begin position="272"/>
        <end position="289"/>
    </location>
</feature>
<comment type="subcellular location">
    <subcellularLocation>
        <location evidence="2">Cell membrane</location>
        <topology evidence="2">Multi-pass membrane protein</topology>
    </subcellularLocation>
</comment>
<evidence type="ECO:0000256" key="9">
    <source>
        <dbReference type="ARBA" id="ARBA00022989"/>
    </source>
</evidence>
<evidence type="ECO:0000256" key="4">
    <source>
        <dbReference type="ARBA" id="ARBA00022449"/>
    </source>
</evidence>
<feature type="transmembrane region" description="Helical" evidence="13">
    <location>
        <begin position="88"/>
        <end position="111"/>
    </location>
</feature>
<feature type="domain" description="RCK N-terminal" evidence="14">
    <location>
        <begin position="397"/>
        <end position="516"/>
    </location>
</feature>
<dbReference type="SUPFAM" id="SSF51735">
    <property type="entry name" value="NAD(P)-binding Rossmann-fold domains"/>
    <property type="match status" value="1"/>
</dbReference>
<evidence type="ECO:0000256" key="5">
    <source>
        <dbReference type="ARBA" id="ARBA00022475"/>
    </source>
</evidence>
<dbReference type="Gene3D" id="1.20.1530.20">
    <property type="match status" value="1"/>
</dbReference>